<keyword evidence="3" id="KW-1185">Reference proteome</keyword>
<dbReference type="Proteomes" id="UP000027138">
    <property type="component" value="Unassembled WGS sequence"/>
</dbReference>
<proteinExistence type="predicted"/>
<feature type="compositionally biased region" description="Basic and acidic residues" evidence="1">
    <location>
        <begin position="199"/>
        <end position="216"/>
    </location>
</feature>
<accession>A0A067L815</accession>
<feature type="compositionally biased region" description="Polar residues" evidence="1">
    <location>
        <begin position="161"/>
        <end position="178"/>
    </location>
</feature>
<feature type="region of interest" description="Disordered" evidence="1">
    <location>
        <begin position="1"/>
        <end position="135"/>
    </location>
</feature>
<evidence type="ECO:0000256" key="1">
    <source>
        <dbReference type="SAM" id="MobiDB-lite"/>
    </source>
</evidence>
<feature type="compositionally biased region" description="Polar residues" evidence="1">
    <location>
        <begin position="106"/>
        <end position="132"/>
    </location>
</feature>
<feature type="compositionally biased region" description="Low complexity" evidence="1">
    <location>
        <begin position="179"/>
        <end position="198"/>
    </location>
</feature>
<protein>
    <submittedName>
        <fullName evidence="2">Uncharacterized protein</fullName>
    </submittedName>
</protein>
<feature type="region of interest" description="Disordered" evidence="1">
    <location>
        <begin position="160"/>
        <end position="216"/>
    </location>
</feature>
<evidence type="ECO:0000313" key="2">
    <source>
        <dbReference type="EMBL" id="KDP44562.1"/>
    </source>
</evidence>
<dbReference type="OrthoDB" id="1302510at2759"/>
<organism evidence="2 3">
    <name type="scientific">Jatropha curcas</name>
    <name type="common">Barbados nut</name>
    <dbReference type="NCBI Taxonomy" id="180498"/>
    <lineage>
        <taxon>Eukaryota</taxon>
        <taxon>Viridiplantae</taxon>
        <taxon>Streptophyta</taxon>
        <taxon>Embryophyta</taxon>
        <taxon>Tracheophyta</taxon>
        <taxon>Spermatophyta</taxon>
        <taxon>Magnoliopsida</taxon>
        <taxon>eudicotyledons</taxon>
        <taxon>Gunneridae</taxon>
        <taxon>Pentapetalae</taxon>
        <taxon>rosids</taxon>
        <taxon>fabids</taxon>
        <taxon>Malpighiales</taxon>
        <taxon>Euphorbiaceae</taxon>
        <taxon>Crotonoideae</taxon>
        <taxon>Jatropheae</taxon>
        <taxon>Jatropha</taxon>
    </lineage>
</organism>
<gene>
    <name evidence="2" type="ORF">JCGZ_22144</name>
</gene>
<name>A0A067L815_JATCU</name>
<dbReference type="AlphaFoldDB" id="A0A067L815"/>
<evidence type="ECO:0000313" key="3">
    <source>
        <dbReference type="Proteomes" id="UP000027138"/>
    </source>
</evidence>
<sequence>MVRDRAFDSDAFDSGSRGGCGRGYNTRGRGGTIPPPSSSGTSGASSSTQPPVLPSLPSIPSSSTPFPGPAEKYGREPTSMEVFTYTHTKGHDGNTFVDRGAMGINENYSTARERLVSSQTESEANSRPQPQHSAEEFTALRARVDEQERQLAELKAHVMQLSAQQQPLPSRLDPNTANDTLVTPADTTTHPTGTPLGDRTLDRVDNQPRRFDFGPF</sequence>
<feature type="compositionally biased region" description="Low complexity" evidence="1">
    <location>
        <begin position="38"/>
        <end position="65"/>
    </location>
</feature>
<reference evidence="2 3" key="1">
    <citation type="journal article" date="2014" name="PLoS ONE">
        <title>Global Analysis of Gene Expression Profiles in Physic Nut (Jatropha curcas L.) Seedlings Exposed to Salt Stress.</title>
        <authorList>
            <person name="Zhang L."/>
            <person name="Zhang C."/>
            <person name="Wu P."/>
            <person name="Chen Y."/>
            <person name="Li M."/>
            <person name="Jiang H."/>
            <person name="Wu G."/>
        </authorList>
    </citation>
    <scope>NUCLEOTIDE SEQUENCE [LARGE SCALE GENOMIC DNA]</scope>
    <source>
        <strain evidence="3">cv. GZQX0401</strain>
        <tissue evidence="2">Young leaves</tissue>
    </source>
</reference>
<dbReference type="EMBL" id="KK914250">
    <property type="protein sequence ID" value="KDP44562.1"/>
    <property type="molecule type" value="Genomic_DNA"/>
</dbReference>